<evidence type="ECO:0000313" key="4">
    <source>
        <dbReference type="WBParaSite" id="ALUE_0001600401-mRNA-1"/>
    </source>
</evidence>
<feature type="transmembrane region" description="Helical" evidence="1">
    <location>
        <begin position="123"/>
        <end position="144"/>
    </location>
</feature>
<protein>
    <submittedName>
        <fullName evidence="4">MARVEL domain-containing protein</fullName>
    </submittedName>
</protein>
<accession>A0A0M3IDB8</accession>
<feature type="signal peptide" evidence="2">
    <location>
        <begin position="1"/>
        <end position="21"/>
    </location>
</feature>
<proteinExistence type="predicted"/>
<keyword evidence="2" id="KW-0732">Signal</keyword>
<feature type="transmembrane region" description="Helical" evidence="1">
    <location>
        <begin position="164"/>
        <end position="188"/>
    </location>
</feature>
<name>A0A0M3IDB8_ASCLU</name>
<keyword evidence="1" id="KW-1133">Transmembrane helix</keyword>
<keyword evidence="3" id="KW-1185">Reference proteome</keyword>
<feature type="chain" id="PRO_5005656808" evidence="2">
    <location>
        <begin position="22"/>
        <end position="193"/>
    </location>
</feature>
<feature type="transmembrane region" description="Helical" evidence="1">
    <location>
        <begin position="98"/>
        <end position="116"/>
    </location>
</feature>
<keyword evidence="1" id="KW-0812">Transmembrane</keyword>
<organism evidence="3 4">
    <name type="scientific">Ascaris lumbricoides</name>
    <name type="common">Giant roundworm</name>
    <dbReference type="NCBI Taxonomy" id="6252"/>
    <lineage>
        <taxon>Eukaryota</taxon>
        <taxon>Metazoa</taxon>
        <taxon>Ecdysozoa</taxon>
        <taxon>Nematoda</taxon>
        <taxon>Chromadorea</taxon>
        <taxon>Rhabditida</taxon>
        <taxon>Spirurina</taxon>
        <taxon>Ascaridomorpha</taxon>
        <taxon>Ascaridoidea</taxon>
        <taxon>Ascarididae</taxon>
        <taxon>Ascaris</taxon>
    </lineage>
</organism>
<keyword evidence="1" id="KW-0472">Membrane</keyword>
<dbReference type="WBParaSite" id="ALUE_0001600401-mRNA-1">
    <property type="protein sequence ID" value="ALUE_0001600401-mRNA-1"/>
    <property type="gene ID" value="ALUE_0001600401"/>
</dbReference>
<evidence type="ECO:0000256" key="1">
    <source>
        <dbReference type="SAM" id="Phobius"/>
    </source>
</evidence>
<evidence type="ECO:0000313" key="3">
    <source>
        <dbReference type="Proteomes" id="UP000036681"/>
    </source>
</evidence>
<dbReference type="AlphaFoldDB" id="A0A0M3IDB8"/>
<feature type="transmembrane region" description="Helical" evidence="1">
    <location>
        <begin position="57"/>
        <end position="78"/>
    </location>
</feature>
<evidence type="ECO:0000256" key="2">
    <source>
        <dbReference type="SAM" id="SignalP"/>
    </source>
</evidence>
<dbReference type="Proteomes" id="UP000036681">
    <property type="component" value="Unplaced"/>
</dbReference>
<reference evidence="4" key="1">
    <citation type="submission" date="2017-02" db="UniProtKB">
        <authorList>
            <consortium name="WormBaseParasite"/>
        </authorList>
    </citation>
    <scope>IDENTIFICATION</scope>
</reference>
<sequence>MYIAAALFLLAGMGRISSAFAAPSQSVRINNFIFGVAYIVTAIFTIAAVWTERSMLLIPYLIAEWWMYIAAALFLLAGMGRISSAFAAPSQSVRINNFIFGVAYIVTAIFTIAAVWTERSMLLIPYLIAEILLLAFAVNGLILVLKQLIKEGNNKDMNVVTGFIGGYIFSVLLNLFGLFLGIECFRYLKAKND</sequence>
<feature type="transmembrane region" description="Helical" evidence="1">
    <location>
        <begin position="31"/>
        <end position="50"/>
    </location>
</feature>